<sequence>MNTDSSVSLTKRVIITSSNPITKEDFIKKIGEIAKNIIDFLKKNGCRKLGHMKFISTTDGEDYLQLSILDIAQKPKINGILRKTFGKIKLTFNIIEFGVSKEEIDSKINEEMENIQAYFNNK</sequence>
<name>X1KIR7_9ZZZZ</name>
<organism evidence="1">
    <name type="scientific">marine sediment metagenome</name>
    <dbReference type="NCBI Taxonomy" id="412755"/>
    <lineage>
        <taxon>unclassified sequences</taxon>
        <taxon>metagenomes</taxon>
        <taxon>ecological metagenomes</taxon>
    </lineage>
</organism>
<dbReference type="EMBL" id="BARV01001221">
    <property type="protein sequence ID" value="GAH93500.1"/>
    <property type="molecule type" value="Genomic_DNA"/>
</dbReference>
<proteinExistence type="predicted"/>
<gene>
    <name evidence="1" type="ORF">S06H3_03675</name>
</gene>
<reference evidence="1" key="1">
    <citation type="journal article" date="2014" name="Front. Microbiol.">
        <title>High frequency of phylogenetically diverse reductive dehalogenase-homologous genes in deep subseafloor sedimentary metagenomes.</title>
        <authorList>
            <person name="Kawai M."/>
            <person name="Futagami T."/>
            <person name="Toyoda A."/>
            <person name="Takaki Y."/>
            <person name="Nishi S."/>
            <person name="Hori S."/>
            <person name="Arai W."/>
            <person name="Tsubouchi T."/>
            <person name="Morono Y."/>
            <person name="Uchiyama I."/>
            <person name="Ito T."/>
            <person name="Fujiyama A."/>
            <person name="Inagaki F."/>
            <person name="Takami H."/>
        </authorList>
    </citation>
    <scope>NUCLEOTIDE SEQUENCE</scope>
    <source>
        <strain evidence="1">Expedition CK06-06</strain>
    </source>
</reference>
<comment type="caution">
    <text evidence="1">The sequence shown here is derived from an EMBL/GenBank/DDBJ whole genome shotgun (WGS) entry which is preliminary data.</text>
</comment>
<dbReference type="AlphaFoldDB" id="X1KIR7"/>
<accession>X1KIR7</accession>
<evidence type="ECO:0000313" key="1">
    <source>
        <dbReference type="EMBL" id="GAH93500.1"/>
    </source>
</evidence>
<protein>
    <submittedName>
        <fullName evidence="1">Uncharacterized protein</fullName>
    </submittedName>
</protein>